<dbReference type="EMBL" id="JARJLO010000022">
    <property type="protein sequence ID" value="MDF3869214.1"/>
    <property type="molecule type" value="Genomic_DNA"/>
</dbReference>
<comment type="caution">
    <text evidence="1">The sequence shown here is derived from an EMBL/GenBank/DDBJ whole genome shotgun (WGS) entry which is preliminary data.</text>
</comment>
<dbReference type="AlphaFoldDB" id="A0AAW6PKI7"/>
<evidence type="ECO:0000313" key="1">
    <source>
        <dbReference type="EMBL" id="MDF3869214.1"/>
    </source>
</evidence>
<organism evidence="1 2">
    <name type="scientific">Pseudomonas putida</name>
    <name type="common">Arthrobacter siderocapsulatus</name>
    <dbReference type="NCBI Taxonomy" id="303"/>
    <lineage>
        <taxon>Bacteria</taxon>
        <taxon>Pseudomonadati</taxon>
        <taxon>Pseudomonadota</taxon>
        <taxon>Gammaproteobacteria</taxon>
        <taxon>Pseudomonadales</taxon>
        <taxon>Pseudomonadaceae</taxon>
        <taxon>Pseudomonas</taxon>
    </lineage>
</organism>
<sequence>MPFVAINASNLYDASNLIPYVTQEQADTRAREILQQFPAAQVLVAKVLSEYRATVTVTVQDPAEPEAEAPAA</sequence>
<proteinExistence type="predicted"/>
<protein>
    <submittedName>
        <fullName evidence="1">Uncharacterized protein</fullName>
    </submittedName>
</protein>
<dbReference type="Proteomes" id="UP001217741">
    <property type="component" value="Unassembled WGS sequence"/>
</dbReference>
<reference evidence="1" key="1">
    <citation type="submission" date="2023-03" db="EMBL/GenBank/DDBJ databases">
        <title>Draft assemblies of triclosan tolerant bacteria isolated from returned activated sludge.</title>
        <authorList>
            <person name="Van Hamelsveld S."/>
        </authorList>
    </citation>
    <scope>NUCLEOTIDE SEQUENCE</scope>
    <source>
        <strain evidence="1">GW210012_S60</strain>
    </source>
</reference>
<dbReference type="RefSeq" id="WP_120170166.1">
    <property type="nucleotide sequence ID" value="NZ_BQII01000007.1"/>
</dbReference>
<accession>A0AAW6PKI7</accession>
<evidence type="ECO:0000313" key="2">
    <source>
        <dbReference type="Proteomes" id="UP001217741"/>
    </source>
</evidence>
<name>A0AAW6PKI7_PSEPU</name>
<gene>
    <name evidence="1" type="ORF">P3W50_01850</name>
</gene>